<organism evidence="3 4">
    <name type="scientific">Apiospora saccharicola</name>
    <dbReference type="NCBI Taxonomy" id="335842"/>
    <lineage>
        <taxon>Eukaryota</taxon>
        <taxon>Fungi</taxon>
        <taxon>Dikarya</taxon>
        <taxon>Ascomycota</taxon>
        <taxon>Pezizomycotina</taxon>
        <taxon>Sordariomycetes</taxon>
        <taxon>Xylariomycetidae</taxon>
        <taxon>Amphisphaeriales</taxon>
        <taxon>Apiosporaceae</taxon>
        <taxon>Apiospora</taxon>
    </lineage>
</organism>
<accession>A0ABR1UXR7</accession>
<gene>
    <name evidence="3" type="ORF">PG996_008384</name>
</gene>
<dbReference type="PANTHER" id="PTHR19327">
    <property type="entry name" value="GOLGIN"/>
    <property type="match status" value="1"/>
</dbReference>
<feature type="compositionally biased region" description="Low complexity" evidence="2">
    <location>
        <begin position="868"/>
        <end position="879"/>
    </location>
</feature>
<dbReference type="EMBL" id="JAQQWM010000005">
    <property type="protein sequence ID" value="KAK8063732.1"/>
    <property type="molecule type" value="Genomic_DNA"/>
</dbReference>
<feature type="compositionally biased region" description="Basic and acidic residues" evidence="2">
    <location>
        <begin position="880"/>
        <end position="891"/>
    </location>
</feature>
<dbReference type="Proteomes" id="UP001446871">
    <property type="component" value="Unassembled WGS sequence"/>
</dbReference>
<feature type="compositionally biased region" description="Basic and acidic residues" evidence="2">
    <location>
        <begin position="1"/>
        <end position="14"/>
    </location>
</feature>
<feature type="compositionally biased region" description="Polar residues" evidence="2">
    <location>
        <begin position="212"/>
        <end position="232"/>
    </location>
</feature>
<feature type="coiled-coil region" evidence="1">
    <location>
        <begin position="371"/>
        <end position="792"/>
    </location>
</feature>
<feature type="compositionally biased region" description="Low complexity" evidence="2">
    <location>
        <begin position="49"/>
        <end position="64"/>
    </location>
</feature>
<keyword evidence="1" id="KW-0175">Coiled coil</keyword>
<dbReference type="Gene3D" id="1.10.287.1490">
    <property type="match status" value="1"/>
</dbReference>
<evidence type="ECO:0000313" key="3">
    <source>
        <dbReference type="EMBL" id="KAK8063732.1"/>
    </source>
</evidence>
<feature type="compositionally biased region" description="Low complexity" evidence="2">
    <location>
        <begin position="92"/>
        <end position="121"/>
    </location>
</feature>
<feature type="compositionally biased region" description="Basic and acidic residues" evidence="2">
    <location>
        <begin position="80"/>
        <end position="89"/>
    </location>
</feature>
<dbReference type="PANTHER" id="PTHR19327:SF0">
    <property type="entry name" value="GOLGIN SUBFAMILY A MEMBER 4"/>
    <property type="match status" value="1"/>
</dbReference>
<feature type="compositionally biased region" description="Polar residues" evidence="2">
    <location>
        <begin position="33"/>
        <end position="48"/>
    </location>
</feature>
<evidence type="ECO:0000313" key="4">
    <source>
        <dbReference type="Proteomes" id="UP001446871"/>
    </source>
</evidence>
<reference evidence="3 4" key="1">
    <citation type="submission" date="2023-01" db="EMBL/GenBank/DDBJ databases">
        <title>Analysis of 21 Apiospora genomes using comparative genomics revels a genus with tremendous synthesis potential of carbohydrate active enzymes and secondary metabolites.</title>
        <authorList>
            <person name="Sorensen T."/>
        </authorList>
    </citation>
    <scope>NUCLEOTIDE SEQUENCE [LARGE SCALE GENOMIC DNA]</scope>
    <source>
        <strain evidence="3 4">CBS 83171</strain>
    </source>
</reference>
<evidence type="ECO:0000256" key="1">
    <source>
        <dbReference type="SAM" id="Coils"/>
    </source>
</evidence>
<evidence type="ECO:0000256" key="2">
    <source>
        <dbReference type="SAM" id="MobiDB-lite"/>
    </source>
</evidence>
<proteinExistence type="predicted"/>
<comment type="caution">
    <text evidence="3">The sequence shown here is derived from an EMBL/GenBank/DDBJ whole genome shotgun (WGS) entry which is preliminary data.</text>
</comment>
<sequence>MERTATRPTVEIRNDMANTTFSRLPQRPKFPSRGNSGASSPRTSGTDISSSASGYTTSTTGSYAPQTPNQAPLPGSTRSLAERFSRVPRAEQQLQLPPQPQHLQSLQQLQQSQQHQGGPPLVSSPIDNNFYNFDTDTESGSASSELSVNTQATSVASDITSSSKETRAPTQQLKHVRHVPSMSKVRMPPRRTTAPPSTTTAASRPSPPKALPSTTTTASRPPQKRGQTSKDLQLSGRRLGSPNRGNNDKELLHKIEQLEREAQDLQASNSRLNRQLADTTEQLSTHGYDHREAERSIKQERMARELVARDLQEQRQRFDEVRSNFELQRTLLANAESERDAMLRAGAETRMELGRLTQDLEQRSQLQRDQEDLLLRQIAAFEKAAEALEKRIASQDQEVKDLTSERNILRSDVRKYEAEAEAFINEKVALAEEKESFAEAQAATLEEREAMKAENEKLQVRIKEVEGQNIDLQNEIENLEQKIGTLQTQIDAFGPEKEELTKRLTDEKEAVEKRLTDEKEALEKELEKEMDLLERELTQEMGDLAKRLESEKQAIEEKLLAEKEAMEKQLTDEKRDVQIHLECEKADLRKQLEDEKATIQAQLEEEKATVQTTLEGEKAAIQKQLDEEKADLLAQIETLETNISGSKMANIALADEKLLLDKKLTEAREHFNEATENLDKLRTEITAFQANIQTLEADKEQAAKDLEAAREEHTKGLETAKEQHTKELEAAKEVHTKELEAAQAKQTELEEKAKTLEADINGLDPDHLVIKNKELNEEKAGLETRISALQAELDTKVPVLEAEAVKVPGLAEQAAKVPGLEEQNNHLASQTAGLMQELNEARTIHAIVAMKAHELELRLKAESKPRRSNGSSSRSSSRSSSKDGSHNDKKSSSGSSSSGSSSSSKKHARSSSSGMVFVRNTGDRAGTVCIMRREEL</sequence>
<feature type="compositionally biased region" description="Low complexity" evidence="2">
    <location>
        <begin position="892"/>
        <end position="903"/>
    </location>
</feature>
<feature type="region of interest" description="Disordered" evidence="2">
    <location>
        <begin position="860"/>
        <end position="936"/>
    </location>
</feature>
<feature type="region of interest" description="Disordered" evidence="2">
    <location>
        <begin position="1"/>
        <end position="249"/>
    </location>
</feature>
<protein>
    <submittedName>
        <fullName evidence="3">Uncharacterized protein</fullName>
    </submittedName>
</protein>
<keyword evidence="4" id="KW-1185">Reference proteome</keyword>
<dbReference type="SUPFAM" id="SSF58113">
    <property type="entry name" value="Apolipoprotein A-I"/>
    <property type="match status" value="1"/>
</dbReference>
<feature type="compositionally biased region" description="Low complexity" evidence="2">
    <location>
        <begin position="190"/>
        <end position="204"/>
    </location>
</feature>
<feature type="compositionally biased region" description="Polar residues" evidence="2">
    <location>
        <begin position="125"/>
        <end position="173"/>
    </location>
</feature>
<name>A0ABR1UXR7_9PEZI</name>